<reference evidence="2 3" key="1">
    <citation type="submission" date="2017-02" db="EMBL/GenBank/DDBJ databases">
        <authorList>
            <person name="Peterson S.W."/>
        </authorList>
    </citation>
    <scope>NUCLEOTIDE SEQUENCE [LARGE SCALE GENOMIC DNA]</scope>
    <source>
        <strain evidence="2 3">DSM 21481</strain>
    </source>
</reference>
<dbReference type="Gene3D" id="3.10.180.10">
    <property type="entry name" value="2,3-Dihydroxybiphenyl 1,2-Dioxygenase, domain 1"/>
    <property type="match status" value="1"/>
</dbReference>
<dbReference type="PIRSF" id="PIRSF021700">
    <property type="entry name" value="3_dmu_93_MTrfase"/>
    <property type="match status" value="1"/>
</dbReference>
<dbReference type="GO" id="GO:0008168">
    <property type="term" value="F:methyltransferase activity"/>
    <property type="evidence" value="ECO:0007669"/>
    <property type="project" value="UniProtKB-KW"/>
</dbReference>
<keyword evidence="2" id="KW-0489">Methyltransferase</keyword>
<dbReference type="InterPro" id="IPR028973">
    <property type="entry name" value="PhnB-like"/>
</dbReference>
<evidence type="ECO:0000313" key="3">
    <source>
        <dbReference type="Proteomes" id="UP000189777"/>
    </source>
</evidence>
<dbReference type="Proteomes" id="UP000189777">
    <property type="component" value="Unassembled WGS sequence"/>
</dbReference>
<evidence type="ECO:0000313" key="2">
    <source>
        <dbReference type="EMBL" id="SKC50815.1"/>
    </source>
</evidence>
<feature type="domain" description="PhnB-like" evidence="1">
    <location>
        <begin position="6"/>
        <end position="119"/>
    </location>
</feature>
<dbReference type="CDD" id="cd06588">
    <property type="entry name" value="PhnB_like"/>
    <property type="match status" value="1"/>
</dbReference>
<dbReference type="SUPFAM" id="SSF54593">
    <property type="entry name" value="Glyoxalase/Bleomycin resistance protein/Dihydroxybiphenyl dioxygenase"/>
    <property type="match status" value="1"/>
</dbReference>
<accession>A0A1T5JHF9</accession>
<name>A0A1T5JHF9_9MICO</name>
<dbReference type="STRING" id="526729.SAMN04324258_1391"/>
<dbReference type="PANTHER" id="PTHR33990:SF2">
    <property type="entry name" value="PHNB-LIKE DOMAIN-CONTAINING PROTEIN"/>
    <property type="match status" value="1"/>
</dbReference>
<dbReference type="PANTHER" id="PTHR33990">
    <property type="entry name" value="PROTEIN YJDN-RELATED"/>
    <property type="match status" value="1"/>
</dbReference>
<organism evidence="2 3">
    <name type="scientific">Krasilnikoviella flava</name>
    <dbReference type="NCBI Taxonomy" id="526729"/>
    <lineage>
        <taxon>Bacteria</taxon>
        <taxon>Bacillati</taxon>
        <taxon>Actinomycetota</taxon>
        <taxon>Actinomycetes</taxon>
        <taxon>Micrococcales</taxon>
        <taxon>Promicromonosporaceae</taxon>
        <taxon>Krasilnikoviella</taxon>
    </lineage>
</organism>
<dbReference type="Pfam" id="PF06983">
    <property type="entry name" value="3-dmu-9_3-mt"/>
    <property type="match status" value="1"/>
</dbReference>
<keyword evidence="2" id="KW-0830">Ubiquinone</keyword>
<gene>
    <name evidence="2" type="ORF">SAMN04324258_1391</name>
</gene>
<sequence>MVTARTHLWFGNNRAHEAAAFYAEHIPGSSVESVLTSPEGVPGAEAGEPFVVEFTVAGLPVTGLNAGPEFQLNEAFSFYLRVDSQEEVDRYWEVLTSDGGEPGPCGWCKDRFGISWQVIPKQLEELSGDYTTEANLRTMNAMLQMGKIDVAALEAAYRGE</sequence>
<dbReference type="GO" id="GO:0032259">
    <property type="term" value="P:methylation"/>
    <property type="evidence" value="ECO:0007669"/>
    <property type="project" value="UniProtKB-KW"/>
</dbReference>
<keyword evidence="3" id="KW-1185">Reference proteome</keyword>
<dbReference type="EMBL" id="FUZQ01000002">
    <property type="protein sequence ID" value="SKC50815.1"/>
    <property type="molecule type" value="Genomic_DNA"/>
</dbReference>
<dbReference type="InterPro" id="IPR009725">
    <property type="entry name" value="3_dmu_93_MTrfase"/>
</dbReference>
<protein>
    <submittedName>
        <fullName evidence="2">Glyoxalase superfamily enzyme, possibly 3-demethylubiquinone-9 3-methyltransferase</fullName>
    </submittedName>
</protein>
<keyword evidence="2" id="KW-0808">Transferase</keyword>
<proteinExistence type="predicted"/>
<dbReference type="OrthoDB" id="9806473at2"/>
<dbReference type="InterPro" id="IPR029068">
    <property type="entry name" value="Glyas_Bleomycin-R_OHBP_Dase"/>
</dbReference>
<dbReference type="RefSeq" id="WP_079572781.1">
    <property type="nucleotide sequence ID" value="NZ_FUZQ01000002.1"/>
</dbReference>
<dbReference type="AlphaFoldDB" id="A0A1T5JHF9"/>
<evidence type="ECO:0000259" key="1">
    <source>
        <dbReference type="Pfam" id="PF06983"/>
    </source>
</evidence>